<organism evidence="3 4">
    <name type="scientific">Hirundo rustica</name>
    <name type="common">Barn swallow</name>
    <dbReference type="NCBI Taxonomy" id="43150"/>
    <lineage>
        <taxon>Eukaryota</taxon>
        <taxon>Metazoa</taxon>
        <taxon>Chordata</taxon>
        <taxon>Craniata</taxon>
        <taxon>Vertebrata</taxon>
        <taxon>Euteleostomi</taxon>
        <taxon>Archelosauria</taxon>
        <taxon>Archosauria</taxon>
        <taxon>Dinosauria</taxon>
        <taxon>Saurischia</taxon>
        <taxon>Theropoda</taxon>
        <taxon>Coelurosauria</taxon>
        <taxon>Aves</taxon>
        <taxon>Neognathae</taxon>
        <taxon>Neoaves</taxon>
        <taxon>Telluraves</taxon>
        <taxon>Australaves</taxon>
        <taxon>Passeriformes</taxon>
        <taxon>Sylvioidea</taxon>
        <taxon>Hirundinidae</taxon>
        <taxon>Hirundo</taxon>
    </lineage>
</organism>
<dbReference type="GO" id="GO:0007186">
    <property type="term" value="P:G protein-coupled receptor signaling pathway"/>
    <property type="evidence" value="ECO:0007669"/>
    <property type="project" value="TreeGrafter"/>
</dbReference>
<sequence length="440" mass="48362">LPPKPPCAGARGPSAAAIIGAEDEDFENDIEPTPEEQNSQFQSLEVLRQHPLSLMAFLQHVVLQFDSCPVLCYLHVDMMRRMNHKEGRKQFLEFCHLFLDKTGLLRVPIPHHVQFELERTRPELLSEETQRRFLQDIQNFQEPEISRQLEDFRSKRLMGMTPGEQELSELEWSRARDPSGCESKEKQLAEQLLARLEEMHLTISSDEEKSSVIFGAIVTYMKFLGVRTKAGDAKKSKSNFFRKKISGKEPQGKAWKGFSLPGAALWGRDTHSEWGASGGGGQKPPHPERRGPRGAERVEGGSSRPPRGGGGTGGTPDPPLGLAITVPPPGGDSTEAEAGEGGLFWGGGGLIPTVPHPKLPFHPGTDPPGPLELGEPPLEPPSGEQHPVEEGTESERIPGRLGRSESLRVPERRRSQKLGGGRQLPPRSRSNVDLQGPPPT</sequence>
<dbReference type="PANTHER" id="PTHR45872">
    <property type="entry name" value="RHO GUANINE NUCLEOTIDE EXCHANGE FACTOR 2, ISOFORM D"/>
    <property type="match status" value="1"/>
</dbReference>
<dbReference type="Pfam" id="PF09128">
    <property type="entry name" value="RGS-like"/>
    <property type="match status" value="1"/>
</dbReference>
<dbReference type="InterPro" id="IPR036305">
    <property type="entry name" value="RGS_sf"/>
</dbReference>
<dbReference type="InterPro" id="IPR044926">
    <property type="entry name" value="RGS_subdomain_2"/>
</dbReference>
<reference evidence="3 4" key="1">
    <citation type="submission" date="2019-09" db="EMBL/GenBank/DDBJ databases">
        <title>Bird 10,000 Genomes (B10K) Project - Family phase.</title>
        <authorList>
            <person name="Zhang G."/>
        </authorList>
    </citation>
    <scope>NUCLEOTIDE SEQUENCE [LARGE SCALE GENOMIC DNA]</scope>
    <source>
        <strain evidence="3">B10K-DU-001-67</strain>
        <tissue evidence="3">Muscle</tissue>
    </source>
</reference>
<evidence type="ECO:0000313" key="3">
    <source>
        <dbReference type="EMBL" id="NXW81081.1"/>
    </source>
</evidence>
<dbReference type="AlphaFoldDB" id="A0A7L4F4Y4"/>
<feature type="compositionally biased region" description="Basic and acidic residues" evidence="1">
    <location>
        <begin position="386"/>
        <end position="413"/>
    </location>
</feature>
<dbReference type="EMBL" id="VZZX01012842">
    <property type="protein sequence ID" value="NXW81081.1"/>
    <property type="molecule type" value="Genomic_DNA"/>
</dbReference>
<feature type="compositionally biased region" description="Basic and acidic residues" evidence="1">
    <location>
        <begin position="285"/>
        <end position="299"/>
    </location>
</feature>
<feature type="non-terminal residue" evidence="3">
    <location>
        <position position="440"/>
    </location>
</feature>
<dbReference type="GO" id="GO:0005737">
    <property type="term" value="C:cytoplasm"/>
    <property type="evidence" value="ECO:0007669"/>
    <property type="project" value="InterPro"/>
</dbReference>
<feature type="region of interest" description="Disordered" evidence="1">
    <location>
        <begin position="269"/>
        <end position="440"/>
    </location>
</feature>
<proteinExistence type="predicted"/>
<dbReference type="InterPro" id="IPR015212">
    <property type="entry name" value="RGS-like_dom"/>
</dbReference>
<gene>
    <name evidence="3" type="primary">Arhgef1_1</name>
    <name evidence="3" type="ORF">HIRRUS_R15628</name>
</gene>
<feature type="non-terminal residue" evidence="3">
    <location>
        <position position="1"/>
    </location>
</feature>
<evidence type="ECO:0000313" key="4">
    <source>
        <dbReference type="Proteomes" id="UP000585317"/>
    </source>
</evidence>
<dbReference type="PANTHER" id="PTHR45872:SF4">
    <property type="entry name" value="RHO GUANINE NUCLEOTIDE EXCHANGE FACTOR 1"/>
    <property type="match status" value="1"/>
</dbReference>
<dbReference type="GO" id="GO:0001664">
    <property type="term" value="F:G protein-coupled receptor binding"/>
    <property type="evidence" value="ECO:0007669"/>
    <property type="project" value="TreeGrafter"/>
</dbReference>
<dbReference type="Proteomes" id="UP000585317">
    <property type="component" value="Unassembled WGS sequence"/>
</dbReference>
<dbReference type="Gene3D" id="1.10.167.10">
    <property type="entry name" value="Regulator of G-protein Signalling 4, domain 2"/>
    <property type="match status" value="1"/>
</dbReference>
<feature type="compositionally biased region" description="Pro residues" evidence="1">
    <location>
        <begin position="354"/>
        <end position="370"/>
    </location>
</feature>
<evidence type="ECO:0000259" key="2">
    <source>
        <dbReference type="Pfam" id="PF09128"/>
    </source>
</evidence>
<accession>A0A7L4F4Y4</accession>
<evidence type="ECO:0000256" key="1">
    <source>
        <dbReference type="SAM" id="MobiDB-lite"/>
    </source>
</evidence>
<name>A0A7L4F4Y4_HIRRU</name>
<dbReference type="SUPFAM" id="SSF48097">
    <property type="entry name" value="Regulator of G-protein signaling, RGS"/>
    <property type="match status" value="1"/>
</dbReference>
<dbReference type="GO" id="GO:0005085">
    <property type="term" value="F:guanyl-nucleotide exchange factor activity"/>
    <property type="evidence" value="ECO:0007669"/>
    <property type="project" value="InterPro"/>
</dbReference>
<feature type="domain" description="Regulator of G protein signalling-like" evidence="2">
    <location>
        <begin position="37"/>
        <end position="227"/>
    </location>
</feature>
<protein>
    <submittedName>
        <fullName evidence="3">ARHG1 factor</fullName>
    </submittedName>
</protein>
<feature type="compositionally biased region" description="Low complexity" evidence="1">
    <location>
        <begin position="371"/>
        <end position="384"/>
    </location>
</feature>
<feature type="compositionally biased region" description="Gly residues" evidence="1">
    <location>
        <begin position="339"/>
        <end position="350"/>
    </location>
</feature>
<comment type="caution">
    <text evidence="3">The sequence shown here is derived from an EMBL/GenBank/DDBJ whole genome shotgun (WGS) entry which is preliminary data.</text>
</comment>